<evidence type="ECO:0000313" key="1">
    <source>
        <dbReference type="EMBL" id="DAD95786.1"/>
    </source>
</evidence>
<name>A0A8S5NND5_9CAUD</name>
<dbReference type="EMBL" id="BK015200">
    <property type="protein sequence ID" value="DAD95786.1"/>
    <property type="molecule type" value="Genomic_DNA"/>
</dbReference>
<organism evidence="1">
    <name type="scientific">Siphoviridae sp. cthh925</name>
    <dbReference type="NCBI Taxonomy" id="2826425"/>
    <lineage>
        <taxon>Viruses</taxon>
        <taxon>Duplodnaviria</taxon>
        <taxon>Heunggongvirae</taxon>
        <taxon>Uroviricota</taxon>
        <taxon>Caudoviricetes</taxon>
    </lineage>
</organism>
<protein>
    <submittedName>
        <fullName evidence="1">Uncharacterized protein</fullName>
    </submittedName>
</protein>
<accession>A0A8S5NND5</accession>
<sequence>MFLLQIGLFRRIDYATKGITFLVFITLSF</sequence>
<reference evidence="1" key="1">
    <citation type="journal article" date="2021" name="Proc. Natl. Acad. Sci. U.S.A.">
        <title>A Catalog of Tens of Thousands of Viruses from Human Metagenomes Reveals Hidden Associations with Chronic Diseases.</title>
        <authorList>
            <person name="Tisza M.J."/>
            <person name="Buck C.B."/>
        </authorList>
    </citation>
    <scope>NUCLEOTIDE SEQUENCE</scope>
    <source>
        <strain evidence="1">Cthh925</strain>
    </source>
</reference>
<proteinExistence type="predicted"/>